<comment type="caution">
    <text evidence="7">The sequence shown here is derived from an EMBL/GenBank/DDBJ whole genome shotgun (WGS) entry which is preliminary data.</text>
</comment>
<keyword evidence="4 5" id="KW-0472">Membrane</keyword>
<sequence length="350" mass="41364">MSDLINNLDIGNLANRTLFIYFAILVSIYISSVFIIFPLFIHFTKINREKDRESSIFQISSHLYRITVISQYLILTLAFALLFVFLIITDVLTTYKFRLMFWSIVMFMGIFIYAFNQIVVPIQNLLIFLLALQRFLLYFYPSYEKYIVPSEKRFKCFLKWLYFSFIFGNITYTIFLFKSYFWDNAQNYDPSWSMLNSAVYIIMDLLVIFSSIFYICILISVRKITRLASSVMKNRPEKAILYHTLVLLFVKLFCIPMVLLLLLFASIEDLSDKFNLIYFSLFFIDILTTPIVFQITYIFCNKTNLEALLKMNFKKLKTWMIVCCGASSNMIENHHEVYSTNKTSVVVQNT</sequence>
<evidence type="ECO:0000256" key="3">
    <source>
        <dbReference type="ARBA" id="ARBA00022989"/>
    </source>
</evidence>
<keyword evidence="2 5" id="KW-0812">Transmembrane</keyword>
<feature type="transmembrane region" description="Helical" evidence="5">
    <location>
        <begin position="240"/>
        <end position="264"/>
    </location>
</feature>
<evidence type="ECO:0000256" key="2">
    <source>
        <dbReference type="ARBA" id="ARBA00022692"/>
    </source>
</evidence>
<evidence type="ECO:0000256" key="1">
    <source>
        <dbReference type="ARBA" id="ARBA00004370"/>
    </source>
</evidence>
<keyword evidence="3 5" id="KW-1133">Transmembrane helix</keyword>
<organism evidence="7 8">
    <name type="scientific">Caenorhabditis angaria</name>
    <dbReference type="NCBI Taxonomy" id="860376"/>
    <lineage>
        <taxon>Eukaryota</taxon>
        <taxon>Metazoa</taxon>
        <taxon>Ecdysozoa</taxon>
        <taxon>Nematoda</taxon>
        <taxon>Chromadorea</taxon>
        <taxon>Rhabditida</taxon>
        <taxon>Rhabditina</taxon>
        <taxon>Rhabditomorpha</taxon>
        <taxon>Rhabditoidea</taxon>
        <taxon>Rhabditidae</taxon>
        <taxon>Peloderinae</taxon>
        <taxon>Caenorhabditis</taxon>
    </lineage>
</organism>
<dbReference type="AlphaFoldDB" id="A0A9P1ISK9"/>
<feature type="transmembrane region" description="Helical" evidence="5">
    <location>
        <begin position="197"/>
        <end position="219"/>
    </location>
</feature>
<protein>
    <recommendedName>
        <fullName evidence="6">G-protein coupled receptors family 1 profile domain-containing protein</fullName>
    </recommendedName>
</protein>
<keyword evidence="8" id="KW-1185">Reference proteome</keyword>
<name>A0A9P1ISK9_9PELO</name>
<dbReference type="GO" id="GO:0016020">
    <property type="term" value="C:membrane"/>
    <property type="evidence" value="ECO:0007669"/>
    <property type="project" value="UniProtKB-SubCell"/>
</dbReference>
<feature type="transmembrane region" description="Helical" evidence="5">
    <location>
        <begin position="63"/>
        <end position="87"/>
    </location>
</feature>
<accession>A0A9P1ISK9</accession>
<dbReference type="Pfam" id="PF10325">
    <property type="entry name" value="7TM_GPCR_Srz"/>
    <property type="match status" value="1"/>
</dbReference>
<feature type="domain" description="G-protein coupled receptors family 1 profile" evidence="6">
    <location>
        <begin position="31"/>
        <end position="293"/>
    </location>
</feature>
<reference evidence="7" key="1">
    <citation type="submission" date="2022-11" db="EMBL/GenBank/DDBJ databases">
        <authorList>
            <person name="Kikuchi T."/>
        </authorList>
    </citation>
    <scope>NUCLEOTIDE SEQUENCE</scope>
    <source>
        <strain evidence="7">PS1010</strain>
    </source>
</reference>
<evidence type="ECO:0000256" key="5">
    <source>
        <dbReference type="SAM" id="Phobius"/>
    </source>
</evidence>
<evidence type="ECO:0000313" key="8">
    <source>
        <dbReference type="Proteomes" id="UP001152747"/>
    </source>
</evidence>
<dbReference type="EMBL" id="CANHGI010000005">
    <property type="protein sequence ID" value="CAI5450525.1"/>
    <property type="molecule type" value="Genomic_DNA"/>
</dbReference>
<dbReference type="PANTHER" id="PTHR31720">
    <property type="entry name" value="SERPENTINE RECEPTOR, CLASS Z-RELATED"/>
    <property type="match status" value="1"/>
</dbReference>
<feature type="transmembrane region" description="Helical" evidence="5">
    <location>
        <begin position="276"/>
        <end position="300"/>
    </location>
</feature>
<evidence type="ECO:0000259" key="6">
    <source>
        <dbReference type="PROSITE" id="PS50262"/>
    </source>
</evidence>
<feature type="transmembrane region" description="Helical" evidence="5">
    <location>
        <begin position="160"/>
        <end position="177"/>
    </location>
</feature>
<dbReference type="Proteomes" id="UP001152747">
    <property type="component" value="Unassembled WGS sequence"/>
</dbReference>
<dbReference type="PROSITE" id="PS50262">
    <property type="entry name" value="G_PROTEIN_RECEP_F1_2"/>
    <property type="match status" value="1"/>
</dbReference>
<evidence type="ECO:0000256" key="4">
    <source>
        <dbReference type="ARBA" id="ARBA00023136"/>
    </source>
</evidence>
<dbReference type="InterPro" id="IPR017452">
    <property type="entry name" value="GPCR_Rhodpsn_7TM"/>
</dbReference>
<comment type="subcellular location">
    <subcellularLocation>
        <location evidence="1">Membrane</location>
    </subcellularLocation>
</comment>
<dbReference type="PANTHER" id="PTHR31720:SF12">
    <property type="entry name" value="SERPENTINE RECEPTOR, CLASS T-RELATED"/>
    <property type="match status" value="1"/>
</dbReference>
<evidence type="ECO:0000313" key="7">
    <source>
        <dbReference type="EMBL" id="CAI5450525.1"/>
    </source>
</evidence>
<proteinExistence type="predicted"/>
<feature type="transmembrane region" description="Helical" evidence="5">
    <location>
        <begin position="18"/>
        <end position="43"/>
    </location>
</feature>
<dbReference type="InterPro" id="IPR018817">
    <property type="entry name" value="7TM_GPCR_serpentine_rcpt_Srz"/>
</dbReference>
<gene>
    <name evidence="7" type="ORF">CAMP_LOCUS13162</name>
</gene>